<comment type="subunit">
    <text evidence="4 12">Component of the ESCRT-0 complex composed of HSE1 and VPS27.</text>
</comment>
<comment type="subcellular location">
    <subcellularLocation>
        <location evidence="2 12">Endosome membrane</location>
        <topology evidence="2 12">Peripheral membrane protein</topology>
        <orientation evidence="2 12">Cytoplasmic side</orientation>
    </subcellularLocation>
</comment>
<evidence type="ECO:0000259" key="15">
    <source>
        <dbReference type="PROSITE" id="PS50178"/>
    </source>
</evidence>
<dbReference type="InterPro" id="IPR003903">
    <property type="entry name" value="UIM_dom"/>
</dbReference>
<evidence type="ECO:0000313" key="18">
    <source>
        <dbReference type="Proteomes" id="UP000266188"/>
    </source>
</evidence>
<keyword evidence="11 12" id="KW-0472">Membrane</keyword>
<dbReference type="GO" id="GO:0032266">
    <property type="term" value="F:phosphatidylinositol-3-phosphate binding"/>
    <property type="evidence" value="ECO:0007669"/>
    <property type="project" value="TreeGrafter"/>
</dbReference>
<evidence type="ECO:0000256" key="4">
    <source>
        <dbReference type="ARBA" id="ARBA00011446"/>
    </source>
</evidence>
<dbReference type="InterPro" id="IPR017073">
    <property type="entry name" value="HGS/VPS27"/>
</dbReference>
<feature type="compositionally biased region" description="Low complexity" evidence="14">
    <location>
        <begin position="565"/>
        <end position="579"/>
    </location>
</feature>
<feature type="region of interest" description="Disordered" evidence="14">
    <location>
        <begin position="275"/>
        <end position="309"/>
    </location>
</feature>
<evidence type="ECO:0000259" key="16">
    <source>
        <dbReference type="PROSITE" id="PS50179"/>
    </source>
</evidence>
<dbReference type="GO" id="GO:0033565">
    <property type="term" value="C:ESCRT-0 complex"/>
    <property type="evidence" value="ECO:0007669"/>
    <property type="project" value="TreeGrafter"/>
</dbReference>
<comment type="similarity">
    <text evidence="3 12">Belongs to the VPS27 family.</text>
</comment>
<organism evidence="17 18">
    <name type="scientific">Aspergillus sclerotialis</name>
    <dbReference type="NCBI Taxonomy" id="2070753"/>
    <lineage>
        <taxon>Eukaryota</taxon>
        <taxon>Fungi</taxon>
        <taxon>Dikarya</taxon>
        <taxon>Ascomycota</taxon>
        <taxon>Pezizomycotina</taxon>
        <taxon>Eurotiomycetes</taxon>
        <taxon>Eurotiomycetidae</taxon>
        <taxon>Eurotiales</taxon>
        <taxon>Aspergillaceae</taxon>
        <taxon>Aspergillus</taxon>
        <taxon>Aspergillus subgen. Polypaecilum</taxon>
    </lineage>
</organism>
<evidence type="ECO:0000256" key="7">
    <source>
        <dbReference type="ARBA" id="ARBA00022737"/>
    </source>
</evidence>
<evidence type="ECO:0000256" key="2">
    <source>
        <dbReference type="ARBA" id="ARBA00004125"/>
    </source>
</evidence>
<dbReference type="InterPro" id="IPR049425">
    <property type="entry name" value="Vps27_GAT-like"/>
</dbReference>
<dbReference type="InterPro" id="IPR011011">
    <property type="entry name" value="Znf_FYVE_PHD"/>
</dbReference>
<dbReference type="OrthoDB" id="957735at2759"/>
<evidence type="ECO:0000256" key="8">
    <source>
        <dbReference type="ARBA" id="ARBA00022753"/>
    </source>
</evidence>
<dbReference type="GO" id="GO:0043130">
    <property type="term" value="F:ubiquitin binding"/>
    <property type="evidence" value="ECO:0007669"/>
    <property type="project" value="InterPro"/>
</dbReference>
<dbReference type="PROSITE" id="PS50179">
    <property type="entry name" value="VHS"/>
    <property type="match status" value="1"/>
</dbReference>
<dbReference type="FunFam" id="3.30.40.10:FF:000161">
    <property type="entry name" value="Vacuolar protein sorting-associated protein 27"/>
    <property type="match status" value="1"/>
</dbReference>
<dbReference type="PANTHER" id="PTHR47794:SF1">
    <property type="entry name" value="VACUOLAR PROTEIN SORTING-ASSOCIATED PROTEIN 27"/>
    <property type="match status" value="1"/>
</dbReference>
<evidence type="ECO:0000256" key="5">
    <source>
        <dbReference type="ARBA" id="ARBA00017753"/>
    </source>
</evidence>
<dbReference type="Pfam" id="PF21356">
    <property type="entry name" value="Vps27_GAT-like"/>
    <property type="match status" value="1"/>
</dbReference>
<gene>
    <name evidence="17" type="ORF">PHISCL_06168</name>
</gene>
<protein>
    <recommendedName>
        <fullName evidence="5 12">Vacuolar protein sorting-associated protein 27</fullName>
    </recommendedName>
</protein>
<dbReference type="CDD" id="cd15735">
    <property type="entry name" value="FYVE_spVPS27p_like"/>
    <property type="match status" value="1"/>
</dbReference>
<dbReference type="Gene3D" id="1.25.40.90">
    <property type="match status" value="1"/>
</dbReference>
<name>A0A3A2ZEX3_9EURO</name>
<evidence type="ECO:0000313" key="17">
    <source>
        <dbReference type="EMBL" id="RJE21506.1"/>
    </source>
</evidence>
<dbReference type="FunFam" id="1.25.40.90:FF:000031">
    <property type="entry name" value="Vacuolar protein sorting-associated protein 27"/>
    <property type="match status" value="1"/>
</dbReference>
<dbReference type="InterPro" id="IPR002014">
    <property type="entry name" value="VHS_dom"/>
</dbReference>
<dbReference type="PIRSF" id="PIRSF036956">
    <property type="entry name" value="Hrs_Vps27"/>
    <property type="match status" value="1"/>
</dbReference>
<evidence type="ECO:0000256" key="1">
    <source>
        <dbReference type="ARBA" id="ARBA00003067"/>
    </source>
</evidence>
<dbReference type="Pfam" id="PF01363">
    <property type="entry name" value="FYVE"/>
    <property type="match status" value="1"/>
</dbReference>
<dbReference type="SUPFAM" id="SSF57903">
    <property type="entry name" value="FYVE/PHD zinc finger"/>
    <property type="match status" value="1"/>
</dbReference>
<dbReference type="Gene3D" id="1.20.5.1940">
    <property type="match status" value="1"/>
</dbReference>
<evidence type="ECO:0000256" key="11">
    <source>
        <dbReference type="ARBA" id="ARBA00023136"/>
    </source>
</evidence>
<keyword evidence="7" id="KW-0677">Repeat</keyword>
<evidence type="ECO:0000256" key="14">
    <source>
        <dbReference type="SAM" id="MobiDB-lite"/>
    </source>
</evidence>
<dbReference type="InterPro" id="IPR008942">
    <property type="entry name" value="ENTH_VHS"/>
</dbReference>
<feature type="compositionally biased region" description="Polar residues" evidence="14">
    <location>
        <begin position="586"/>
        <end position="596"/>
    </location>
</feature>
<dbReference type="Pfam" id="PF00790">
    <property type="entry name" value="VHS"/>
    <property type="match status" value="1"/>
</dbReference>
<feature type="region of interest" description="Disordered" evidence="14">
    <location>
        <begin position="240"/>
        <end position="261"/>
    </location>
</feature>
<keyword evidence="10" id="KW-0862">Zinc</keyword>
<feature type="region of interest" description="Disordered" evidence="14">
    <location>
        <begin position="472"/>
        <end position="729"/>
    </location>
</feature>
<dbReference type="InterPro" id="IPR013083">
    <property type="entry name" value="Znf_RING/FYVE/PHD"/>
</dbReference>
<keyword evidence="6" id="KW-0479">Metal-binding</keyword>
<keyword evidence="18" id="KW-1185">Reference proteome</keyword>
<dbReference type="Proteomes" id="UP000266188">
    <property type="component" value="Unassembled WGS sequence"/>
</dbReference>
<dbReference type="PROSITE" id="PS50178">
    <property type="entry name" value="ZF_FYVE"/>
    <property type="match status" value="1"/>
</dbReference>
<evidence type="ECO:0000256" key="6">
    <source>
        <dbReference type="ARBA" id="ARBA00022723"/>
    </source>
</evidence>
<dbReference type="GO" id="GO:0043328">
    <property type="term" value="P:protein transport to vacuole involved in ubiquitin-dependent protein catabolic process via the multivesicular body sorting pathway"/>
    <property type="evidence" value="ECO:0007669"/>
    <property type="project" value="TreeGrafter"/>
</dbReference>
<reference evidence="18" key="1">
    <citation type="submission" date="2017-02" db="EMBL/GenBank/DDBJ databases">
        <authorList>
            <person name="Tafer H."/>
            <person name="Lopandic K."/>
        </authorList>
    </citation>
    <scope>NUCLEOTIDE SEQUENCE [LARGE SCALE GENOMIC DNA]</scope>
    <source>
        <strain evidence="18">CBS 366.77</strain>
    </source>
</reference>
<dbReference type="GO" id="GO:0008270">
    <property type="term" value="F:zinc ion binding"/>
    <property type="evidence" value="ECO:0007669"/>
    <property type="project" value="UniProtKB-KW"/>
</dbReference>
<dbReference type="PROSITE" id="PS50330">
    <property type="entry name" value="UIM"/>
    <property type="match status" value="2"/>
</dbReference>
<keyword evidence="9 13" id="KW-0863">Zinc-finger</keyword>
<dbReference type="SUPFAM" id="SSF48464">
    <property type="entry name" value="ENTH/VHS domain"/>
    <property type="match status" value="1"/>
</dbReference>
<dbReference type="Pfam" id="PF02809">
    <property type="entry name" value="UIM"/>
    <property type="match status" value="2"/>
</dbReference>
<dbReference type="PANTHER" id="PTHR47794">
    <property type="entry name" value="VACUOLAR PROTEIN SORTING-ASSOCIATED PROTEIN 27"/>
    <property type="match status" value="1"/>
</dbReference>
<dbReference type="AlphaFoldDB" id="A0A3A2ZEX3"/>
<keyword evidence="8 12" id="KW-0967">Endosome</keyword>
<feature type="domain" description="VHS" evidence="16">
    <location>
        <begin position="24"/>
        <end position="147"/>
    </location>
</feature>
<dbReference type="STRING" id="2070753.A0A3A2ZEX3"/>
<evidence type="ECO:0000256" key="13">
    <source>
        <dbReference type="PROSITE-ProRule" id="PRU00091"/>
    </source>
</evidence>
<feature type="compositionally biased region" description="Pro residues" evidence="14">
    <location>
        <begin position="682"/>
        <end position="691"/>
    </location>
</feature>
<feature type="compositionally biased region" description="Polar residues" evidence="14">
    <location>
        <begin position="240"/>
        <end position="249"/>
    </location>
</feature>
<comment type="caution">
    <text evidence="17">The sequence shown here is derived from an EMBL/GenBank/DDBJ whole genome shotgun (WGS) entry which is preliminary data.</text>
</comment>
<evidence type="ECO:0000256" key="9">
    <source>
        <dbReference type="ARBA" id="ARBA00022771"/>
    </source>
</evidence>
<accession>A0A3A2ZEX3</accession>
<dbReference type="GO" id="GO:0010008">
    <property type="term" value="C:endosome membrane"/>
    <property type="evidence" value="ECO:0007669"/>
    <property type="project" value="UniProtKB-SubCell"/>
</dbReference>
<feature type="domain" description="FYVE-type" evidence="15">
    <location>
        <begin position="165"/>
        <end position="225"/>
    </location>
</feature>
<dbReference type="CDD" id="cd21385">
    <property type="entry name" value="GAT_Vps27"/>
    <property type="match status" value="1"/>
</dbReference>
<sequence length="729" mass="80421">MAGWFSSTSPLDEQVERATSSSLEDIALNLEISDMIRSKSVQPKEAMRSLKRRLENRNPNVQLATLKLTDTCVKNGGTHFLAEIASREFMDNLVSLLKADGAPLNTDVKEKMLELIQNWALAAQGRMDLMYVGETYRKLQTEGFRFPPKSEISGSMLESSAPPEWIDSDVCMRCRTPFSFMNRKHHCRNCGNVFDGQCSSKNLPLPHLGILQPVRVDDGCYAKLTAKPFSPSTLSDRSAFKNNSITKTNAMEPRAARTEGGYDDDLRRALQMSLEEAQSKASAGFVPQSKPAPEPAKTHPNQTNVDEEEDADLKAAIAASLRDMEEHKQKYAATLKNTAVNESPTRVSTNATPVPKNPYELSPVEAENIHLFSTLVDRLQHQPPGTILREPQIQELYESIGALRPKLARSYGETMSKHDTLLDLHAKLSTVVRYYDRMLEERLSSAYMQHNLGYGPVPGSAQYPNIYPSMPPQGTNGKAGVENFYFGNQSSENQHPHATPYAQPSLERESSQRAASRGAPMSPSMYSQPPPMAHKADPNTPPWNGSTYPVSSPQPSNINQTYPLSPTAYPTPGAPTGSAQYYAPPTHSTGSNTVQPRSGEAEAHYQPSPVMQRESQYPPGVSQNVSLPSAPEQPPSVEQVQSPGYRQFPETPHQMQQNNQPVLQQQPTEPSPQSYYYQQQPPQMPPYPQTAPIPHGGYAIPDASPSGGQAPTHHSPPSRPVVEESLIEL</sequence>
<dbReference type="InterPro" id="IPR017455">
    <property type="entry name" value="Znf_FYVE-rel"/>
</dbReference>
<dbReference type="SMART" id="SM00726">
    <property type="entry name" value="UIM"/>
    <property type="match status" value="2"/>
</dbReference>
<dbReference type="SMART" id="SM00288">
    <property type="entry name" value="VHS"/>
    <property type="match status" value="1"/>
</dbReference>
<evidence type="ECO:0000256" key="12">
    <source>
        <dbReference type="PIRNR" id="PIRNR036956"/>
    </source>
</evidence>
<evidence type="ECO:0000256" key="3">
    <source>
        <dbReference type="ARBA" id="ARBA00008597"/>
    </source>
</evidence>
<dbReference type="Gene3D" id="6.10.140.100">
    <property type="match status" value="1"/>
</dbReference>
<evidence type="ECO:0000256" key="10">
    <source>
        <dbReference type="ARBA" id="ARBA00022833"/>
    </source>
</evidence>
<dbReference type="CDD" id="cd16979">
    <property type="entry name" value="VHS_Vps27"/>
    <property type="match status" value="1"/>
</dbReference>
<dbReference type="SMART" id="SM00064">
    <property type="entry name" value="FYVE"/>
    <property type="match status" value="1"/>
</dbReference>
<feature type="compositionally biased region" description="Polar residues" evidence="14">
    <location>
        <begin position="542"/>
        <end position="564"/>
    </location>
</feature>
<dbReference type="EMBL" id="MVGC01000224">
    <property type="protein sequence ID" value="RJE21506.1"/>
    <property type="molecule type" value="Genomic_DNA"/>
</dbReference>
<dbReference type="Gene3D" id="3.30.40.10">
    <property type="entry name" value="Zinc/RING finger domain, C3HC4 (zinc finger)"/>
    <property type="match status" value="1"/>
</dbReference>
<feature type="compositionally biased region" description="Low complexity" evidence="14">
    <location>
        <begin position="654"/>
        <end position="681"/>
    </location>
</feature>
<proteinExistence type="inferred from homology"/>
<dbReference type="GO" id="GO:0006623">
    <property type="term" value="P:protein targeting to vacuole"/>
    <property type="evidence" value="ECO:0007669"/>
    <property type="project" value="TreeGrafter"/>
</dbReference>
<dbReference type="InterPro" id="IPR000306">
    <property type="entry name" value="Znf_FYVE"/>
</dbReference>
<comment type="function">
    <text evidence="1 12">Component of the ESCRT-0 complex which is the sorting receptor for ubiquitinated cargo proteins at the multivesicular body (MVB) and recruits ESCRT-I to the MVB outer membrane.</text>
</comment>
<dbReference type="FunFam" id="1.20.5.1940:FF:000001">
    <property type="entry name" value="Vacuolar protein sorting-associated protein 27"/>
    <property type="match status" value="1"/>
</dbReference>